<dbReference type="HOGENOM" id="CLU_008973_1_2_5"/>
<dbReference type="KEGG" id="stax:MC45_11395"/>
<dbReference type="SMART" id="SM00460">
    <property type="entry name" value="TGc"/>
    <property type="match status" value="1"/>
</dbReference>
<keyword evidence="3" id="KW-1185">Reference proteome</keyword>
<dbReference type="EMBL" id="CP009571">
    <property type="protein sequence ID" value="AIT06877.1"/>
    <property type="molecule type" value="Genomic_DNA"/>
</dbReference>
<sequence length="267" mass="28367">MRLSIDHRTVYRFSEPQSRLVQMLRMTPENSHDQTVARWRIDVDCDARMRRGRDGFGNAVTMLYAEGPIADIEIAVRGEVLTSHSDGVVRGVNEVLPPAVFLRATEATPRDPDIAAFAAEATGAADGAVGKLHALNRAVNARFAVDRTRPEPGLSAAAAFARPAATSRDLAQIFTVAARSLGLPARYVSGYSVVEGSLRPTPHGWAEAHVDGLGWVGFDPFTGRSPQEESVRVAAALDASGAAPVAGSRLGEGEEELDVAVTVSAAQ</sequence>
<dbReference type="Pfam" id="PF08379">
    <property type="entry name" value="Bact_transglu_N"/>
    <property type="match status" value="1"/>
</dbReference>
<dbReference type="Proteomes" id="UP000033200">
    <property type="component" value="Chromosome"/>
</dbReference>
<organism evidence="2 3">
    <name type="scientific">Sphingomonas taxi</name>
    <dbReference type="NCBI Taxonomy" id="1549858"/>
    <lineage>
        <taxon>Bacteria</taxon>
        <taxon>Pseudomonadati</taxon>
        <taxon>Pseudomonadota</taxon>
        <taxon>Alphaproteobacteria</taxon>
        <taxon>Sphingomonadales</taxon>
        <taxon>Sphingomonadaceae</taxon>
        <taxon>Sphingomonas</taxon>
    </lineage>
</organism>
<dbReference type="SUPFAM" id="SSF54001">
    <property type="entry name" value="Cysteine proteinases"/>
    <property type="match status" value="1"/>
</dbReference>
<reference evidence="2 3" key="1">
    <citation type="submission" date="2014-09" db="EMBL/GenBank/DDBJ databases">
        <title>Using Illumina technology Improving SMRT sequencing Genome Assembly by RASTools.</title>
        <authorList>
            <person name="Zhou Y."/>
            <person name="Ma T."/>
            <person name="Liu T."/>
        </authorList>
    </citation>
    <scope>NUCLEOTIDE SEQUENCE [LARGE SCALE GENOMIC DNA]</scope>
    <source>
        <strain evidence="2 3">ATCC 55669</strain>
    </source>
</reference>
<accession>A0A097EH36</accession>
<proteinExistence type="predicted"/>
<dbReference type="PANTHER" id="PTHR33490">
    <property type="entry name" value="BLR5614 PROTEIN-RELATED"/>
    <property type="match status" value="1"/>
</dbReference>
<dbReference type="InterPro" id="IPR013589">
    <property type="entry name" value="Bac_transglu_N"/>
</dbReference>
<evidence type="ECO:0000313" key="3">
    <source>
        <dbReference type="Proteomes" id="UP000033200"/>
    </source>
</evidence>
<dbReference type="RefSeq" id="WP_038663167.1">
    <property type="nucleotide sequence ID" value="NZ_CP009571.1"/>
</dbReference>
<dbReference type="AlphaFoldDB" id="A0A097EH36"/>
<name>A0A097EH36_9SPHN</name>
<protein>
    <submittedName>
        <fullName evidence="2">Transglutaminase</fullName>
    </submittedName>
</protein>
<dbReference type="STRING" id="1549858.MC45_11395"/>
<gene>
    <name evidence="2" type="ORF">MC45_11395</name>
</gene>
<evidence type="ECO:0000313" key="2">
    <source>
        <dbReference type="EMBL" id="AIT06877.1"/>
    </source>
</evidence>
<evidence type="ECO:0000259" key="1">
    <source>
        <dbReference type="SMART" id="SM00460"/>
    </source>
</evidence>
<feature type="domain" description="Transglutaminase-like" evidence="1">
    <location>
        <begin position="159"/>
        <end position="222"/>
    </location>
</feature>
<dbReference type="Pfam" id="PF01841">
    <property type="entry name" value="Transglut_core"/>
    <property type="match status" value="1"/>
</dbReference>
<dbReference type="PANTHER" id="PTHR33490:SF6">
    <property type="entry name" value="SLL1049 PROTEIN"/>
    <property type="match status" value="1"/>
</dbReference>
<dbReference type="InterPro" id="IPR038765">
    <property type="entry name" value="Papain-like_cys_pep_sf"/>
</dbReference>
<dbReference type="Gene3D" id="3.10.620.30">
    <property type="match status" value="1"/>
</dbReference>
<dbReference type="InterPro" id="IPR002931">
    <property type="entry name" value="Transglutaminase-like"/>
</dbReference>
<dbReference type="eggNOG" id="COG1305">
    <property type="taxonomic scope" value="Bacteria"/>
</dbReference>